<reference evidence="3 4" key="1">
    <citation type="submission" date="2021-01" db="EMBL/GenBank/DDBJ databases">
        <title>Genomic Encyclopedia of Type Strains, Phase IV (KMG-IV): sequencing the most valuable type-strain genomes for metagenomic binning, comparative biology and taxonomic classification.</title>
        <authorList>
            <person name="Goeker M."/>
        </authorList>
    </citation>
    <scope>NUCLEOTIDE SEQUENCE [LARGE SCALE GENOMIC DNA]</scope>
    <source>
        <strain evidence="3 4">DSM 25540</strain>
    </source>
</reference>
<keyword evidence="1" id="KW-1133">Transmembrane helix</keyword>
<evidence type="ECO:0000313" key="3">
    <source>
        <dbReference type="EMBL" id="MBM7631726.1"/>
    </source>
</evidence>
<accession>A0ABS2P9A4</accession>
<proteinExistence type="predicted"/>
<keyword evidence="4" id="KW-1185">Reference proteome</keyword>
<feature type="domain" description="GAF" evidence="2">
    <location>
        <begin position="127"/>
        <end position="238"/>
    </location>
</feature>
<dbReference type="EMBL" id="JAFBEC010000002">
    <property type="protein sequence ID" value="MBM7631726.1"/>
    <property type="molecule type" value="Genomic_DNA"/>
</dbReference>
<sequence length="262" mass="29815">MIGEDVMIRIIDRMPDWTFAVLSILLIIGLVLGSFYLSRFAKNVLRALESESSALAISQENSTLTSQNNDLQDANTQYHHSLQSINHLFEDLIELRNDCHQTYEESLEVIKKIIDTLPLSLSSSRGDSKRCAVWLSSPTTNTLDFHTGSFNFPKDYTNSRKLDIDNSTGGRCYRKNEIIDLDDVTEDPDWLKNEESRGNYKSLICIPILNLGILTVDSLSPFNQESRNIICLYAKCIELAYLQMFDALKFQDEELNGSLDKN</sequence>
<keyword evidence="1" id="KW-0812">Transmembrane</keyword>
<dbReference type="InterPro" id="IPR029016">
    <property type="entry name" value="GAF-like_dom_sf"/>
</dbReference>
<dbReference type="RefSeq" id="WP_204695805.1">
    <property type="nucleotide sequence ID" value="NZ_JAFBEC010000002.1"/>
</dbReference>
<feature type="transmembrane region" description="Helical" evidence="1">
    <location>
        <begin position="17"/>
        <end position="37"/>
    </location>
</feature>
<dbReference type="InterPro" id="IPR003018">
    <property type="entry name" value="GAF"/>
</dbReference>
<gene>
    <name evidence="3" type="ORF">JOD17_000818</name>
</gene>
<dbReference type="SUPFAM" id="SSF55781">
    <property type="entry name" value="GAF domain-like"/>
    <property type="match status" value="1"/>
</dbReference>
<organism evidence="3 4">
    <name type="scientific">Geomicrobium sediminis</name>
    <dbReference type="NCBI Taxonomy" id="1347788"/>
    <lineage>
        <taxon>Bacteria</taxon>
        <taxon>Bacillati</taxon>
        <taxon>Bacillota</taxon>
        <taxon>Bacilli</taxon>
        <taxon>Bacillales</taxon>
        <taxon>Geomicrobium</taxon>
    </lineage>
</organism>
<keyword evidence="1" id="KW-0472">Membrane</keyword>
<dbReference type="Gene3D" id="3.30.450.40">
    <property type="match status" value="1"/>
</dbReference>
<evidence type="ECO:0000313" key="4">
    <source>
        <dbReference type="Proteomes" id="UP000741863"/>
    </source>
</evidence>
<name>A0ABS2P9A4_9BACL</name>
<protein>
    <submittedName>
        <fullName evidence="3">GAF domain-containing protein</fullName>
    </submittedName>
</protein>
<evidence type="ECO:0000256" key="1">
    <source>
        <dbReference type="SAM" id="Phobius"/>
    </source>
</evidence>
<dbReference type="Proteomes" id="UP000741863">
    <property type="component" value="Unassembled WGS sequence"/>
</dbReference>
<dbReference type="Pfam" id="PF01590">
    <property type="entry name" value="GAF"/>
    <property type="match status" value="1"/>
</dbReference>
<evidence type="ECO:0000259" key="2">
    <source>
        <dbReference type="Pfam" id="PF01590"/>
    </source>
</evidence>
<comment type="caution">
    <text evidence="3">The sequence shown here is derived from an EMBL/GenBank/DDBJ whole genome shotgun (WGS) entry which is preliminary data.</text>
</comment>